<evidence type="ECO:0000256" key="1">
    <source>
        <dbReference type="ARBA" id="ARBA00001917"/>
    </source>
</evidence>
<reference evidence="7 8" key="1">
    <citation type="journal article" date="2014" name="Genome Biol. Evol.">
        <title>The secreted proteins of Achlya hypogyna and Thraustotheca clavata identify the ancestral oomycete secretome and reveal gene acquisitions by horizontal gene transfer.</title>
        <authorList>
            <person name="Misner I."/>
            <person name="Blouin N."/>
            <person name="Leonard G."/>
            <person name="Richards T.A."/>
            <person name="Lane C.E."/>
        </authorList>
    </citation>
    <scope>NUCLEOTIDE SEQUENCE [LARGE SCALE GENOMIC DNA]</scope>
    <source>
        <strain evidence="7 8">ATCC 48635</strain>
    </source>
</reference>
<accession>A0A1V9ZJ51</accession>
<dbReference type="EMBL" id="JNBR01000091">
    <property type="protein sequence ID" value="OQR98014.1"/>
    <property type="molecule type" value="Genomic_DNA"/>
</dbReference>
<dbReference type="SUPFAM" id="SSF50475">
    <property type="entry name" value="FMN-binding split barrel"/>
    <property type="match status" value="1"/>
</dbReference>
<dbReference type="InterPro" id="IPR012349">
    <property type="entry name" value="Split_barrel_FMN-bd"/>
</dbReference>
<comment type="similarity">
    <text evidence="4">Belongs to the flavoredoxin family.</text>
</comment>
<dbReference type="SMART" id="SM00903">
    <property type="entry name" value="Flavin_Reduct"/>
    <property type="match status" value="1"/>
</dbReference>
<proteinExistence type="inferred from homology"/>
<dbReference type="AlphaFoldDB" id="A0A1V9ZJ51"/>
<protein>
    <recommendedName>
        <fullName evidence="6">Flavin reductase like domain-containing protein</fullName>
    </recommendedName>
</protein>
<dbReference type="PANTHER" id="PTHR33798:SF5">
    <property type="entry name" value="FLAVIN REDUCTASE LIKE DOMAIN-CONTAINING PROTEIN"/>
    <property type="match status" value="1"/>
</dbReference>
<gene>
    <name evidence="7" type="ORF">ACHHYP_09260</name>
</gene>
<dbReference type="Proteomes" id="UP000243579">
    <property type="component" value="Unassembled WGS sequence"/>
</dbReference>
<keyword evidence="2" id="KW-0285">Flavoprotein</keyword>
<dbReference type="GO" id="GO:0010181">
    <property type="term" value="F:FMN binding"/>
    <property type="evidence" value="ECO:0007669"/>
    <property type="project" value="InterPro"/>
</dbReference>
<keyword evidence="8" id="KW-1185">Reference proteome</keyword>
<evidence type="ECO:0000256" key="2">
    <source>
        <dbReference type="ARBA" id="ARBA00022630"/>
    </source>
</evidence>
<evidence type="ECO:0000256" key="5">
    <source>
        <dbReference type="SAM" id="SignalP"/>
    </source>
</evidence>
<dbReference type="InterPro" id="IPR038607">
    <property type="entry name" value="PhoD-like_sf"/>
</dbReference>
<dbReference type="SUPFAM" id="SSF56300">
    <property type="entry name" value="Metallo-dependent phosphatases"/>
    <property type="match status" value="1"/>
</dbReference>
<comment type="cofactor">
    <cofactor evidence="1">
        <name>FMN</name>
        <dbReference type="ChEBI" id="CHEBI:58210"/>
    </cofactor>
</comment>
<keyword evidence="3" id="KW-0288">FMN</keyword>
<dbReference type="PANTHER" id="PTHR33798">
    <property type="entry name" value="FLAVOPROTEIN OXYGENASE"/>
    <property type="match status" value="1"/>
</dbReference>
<evidence type="ECO:0000259" key="6">
    <source>
        <dbReference type="SMART" id="SM00903"/>
    </source>
</evidence>
<comment type="caution">
    <text evidence="7">The sequence shown here is derived from an EMBL/GenBank/DDBJ whole genome shotgun (WGS) entry which is preliminary data.</text>
</comment>
<dbReference type="Gene3D" id="2.30.110.10">
    <property type="entry name" value="Electron Transport, Fmn-binding Protein, Chain A"/>
    <property type="match status" value="1"/>
</dbReference>
<dbReference type="STRING" id="1202772.A0A1V9ZJ51"/>
<dbReference type="InterPro" id="IPR002563">
    <property type="entry name" value="Flavin_Rdtase-like_dom"/>
</dbReference>
<dbReference type="Gene3D" id="3.60.21.70">
    <property type="entry name" value="PhoD-like phosphatase"/>
    <property type="match status" value="1"/>
</dbReference>
<feature type="domain" description="Flavin reductase like" evidence="6">
    <location>
        <begin position="587"/>
        <end position="736"/>
    </location>
</feature>
<dbReference type="InterPro" id="IPR018946">
    <property type="entry name" value="PhoD-like_MPP"/>
</dbReference>
<sequence>MGFFARATFSFLCVAASALADLRVQAPLTFHPTATASEEAANLMDFLVIVGDVSADSARILYEPTSTAPNDAGIQIELAAASDDGSFIPVTQVEHAHTQAWPYAHEFATLSPNVEHRVVFRFAGEAVAEAWFRTAPASTDAVDVRVLSVSCDRFSQDADDTHWAALADDMSSDPTYFGIVHTGDQIYADDLVDFAVARALTAAPLSFDETLDAFRKLYRRCFGRPMLQHVLRRGAHWMLMDDHDIINNWSYQHAASATHEVLVRAGLRAFYEYQYQLLRDVDLAAMAFSSSNNWTSLYQPAHMHRRVGNLSLLLMDTRLDRGLRTSAAAPTLMSDEQLAFVQQTLDSAVPTDRIVVFTPLPLFFHTKYSAAFADVADGEMYPGIEAFRPFFRQLWPHLRRADLLVGGDLHMTAATRVCGHVGEGDPWRCVDQLITSGMTQQSTTMNQLKLIAFHFTISQILQPFHWVYSAVAPATRTEFAMLSRDVFYGKNYGYIALTKNQTLSFGSVVQPYGTLSATLIQLVSDALTWAAQHGVLSSGIFVGSCVISMHRFRSPFLNFQRTMGTRSFDVKSTTARQAYQLLTGAVMPRPIAWISTVSATGTTNLAPFSFFTVVSSDPPIVSYTQIFPTPGTDKDTLTNLKATKECVVNFVSAALVDVMNATSAPFPHGVSEIDALGIATIASQKVQVPGVAASPIRMECTLRDVLEIGNGKVVLLEVVHFEVDEALLTERGQIDSNCVSAVGRMSRNDYVATRDLFEIVRPTL</sequence>
<dbReference type="Pfam" id="PF01613">
    <property type="entry name" value="Flavin_Reduct"/>
    <property type="match status" value="1"/>
</dbReference>
<dbReference type="Pfam" id="PF09423">
    <property type="entry name" value="PhoD"/>
    <property type="match status" value="1"/>
</dbReference>
<feature type="chain" id="PRO_5012664187" description="Flavin reductase like domain-containing protein" evidence="5">
    <location>
        <begin position="21"/>
        <end position="764"/>
    </location>
</feature>
<dbReference type="InterPro" id="IPR029052">
    <property type="entry name" value="Metallo-depent_PP-like"/>
</dbReference>
<organism evidence="7 8">
    <name type="scientific">Achlya hypogyna</name>
    <name type="common">Oomycete</name>
    <name type="synonym">Protoachlya hypogyna</name>
    <dbReference type="NCBI Taxonomy" id="1202772"/>
    <lineage>
        <taxon>Eukaryota</taxon>
        <taxon>Sar</taxon>
        <taxon>Stramenopiles</taxon>
        <taxon>Oomycota</taxon>
        <taxon>Saprolegniomycetes</taxon>
        <taxon>Saprolegniales</taxon>
        <taxon>Achlyaceae</taxon>
        <taxon>Achlya</taxon>
    </lineage>
</organism>
<evidence type="ECO:0000256" key="3">
    <source>
        <dbReference type="ARBA" id="ARBA00022643"/>
    </source>
</evidence>
<evidence type="ECO:0000256" key="4">
    <source>
        <dbReference type="ARBA" id="ARBA00038054"/>
    </source>
</evidence>
<dbReference type="OrthoDB" id="2419400at2759"/>
<name>A0A1V9ZJ51_ACHHY</name>
<feature type="signal peptide" evidence="5">
    <location>
        <begin position="1"/>
        <end position="20"/>
    </location>
</feature>
<evidence type="ECO:0000313" key="8">
    <source>
        <dbReference type="Proteomes" id="UP000243579"/>
    </source>
</evidence>
<evidence type="ECO:0000313" key="7">
    <source>
        <dbReference type="EMBL" id="OQR98014.1"/>
    </source>
</evidence>
<keyword evidence="5" id="KW-0732">Signal</keyword>